<accession>A0ABT8YDI3</accession>
<protein>
    <submittedName>
        <fullName evidence="1">Uncharacterized protein</fullName>
    </submittedName>
</protein>
<sequence>MSVPLDMVLPLYCEAEGTPFTRSSLLQHAGGAEVAGQRVRNMTRPRGKIDETCAVQAAGNRPG</sequence>
<dbReference type="RefSeq" id="WP_303544385.1">
    <property type="nucleotide sequence ID" value="NZ_JAUOTP010000007.1"/>
</dbReference>
<name>A0ABT8YDI3_9SPHN</name>
<organism evidence="1 2">
    <name type="scientific">Sphingomonas natans</name>
    <dbReference type="NCBI Taxonomy" id="3063330"/>
    <lineage>
        <taxon>Bacteria</taxon>
        <taxon>Pseudomonadati</taxon>
        <taxon>Pseudomonadota</taxon>
        <taxon>Alphaproteobacteria</taxon>
        <taxon>Sphingomonadales</taxon>
        <taxon>Sphingomonadaceae</taxon>
        <taxon>Sphingomonas</taxon>
    </lineage>
</organism>
<reference evidence="1" key="1">
    <citation type="submission" date="2023-07" db="EMBL/GenBank/DDBJ databases">
        <authorList>
            <person name="Kim M."/>
        </authorList>
    </citation>
    <scope>NUCLEOTIDE SEQUENCE</scope>
    <source>
        <strain evidence="1">BIUV-7</strain>
    </source>
</reference>
<evidence type="ECO:0000313" key="2">
    <source>
        <dbReference type="Proteomes" id="UP001169764"/>
    </source>
</evidence>
<gene>
    <name evidence="1" type="ORF">Q4F19_15740</name>
</gene>
<proteinExistence type="predicted"/>
<evidence type="ECO:0000313" key="1">
    <source>
        <dbReference type="EMBL" id="MDO6415843.1"/>
    </source>
</evidence>
<keyword evidence="2" id="KW-1185">Reference proteome</keyword>
<dbReference type="EMBL" id="JAUOTP010000007">
    <property type="protein sequence ID" value="MDO6415843.1"/>
    <property type="molecule type" value="Genomic_DNA"/>
</dbReference>
<comment type="caution">
    <text evidence="1">The sequence shown here is derived from an EMBL/GenBank/DDBJ whole genome shotgun (WGS) entry which is preliminary data.</text>
</comment>
<dbReference type="Proteomes" id="UP001169764">
    <property type="component" value="Unassembled WGS sequence"/>
</dbReference>